<dbReference type="InterPro" id="IPR029063">
    <property type="entry name" value="SAM-dependent_MTases_sf"/>
</dbReference>
<organism evidence="2 3">
    <name type="scientific">Actinomadura decatromicini</name>
    <dbReference type="NCBI Taxonomy" id="2604572"/>
    <lineage>
        <taxon>Bacteria</taxon>
        <taxon>Bacillati</taxon>
        <taxon>Actinomycetota</taxon>
        <taxon>Actinomycetes</taxon>
        <taxon>Streptosporangiales</taxon>
        <taxon>Thermomonosporaceae</taxon>
        <taxon>Actinomadura</taxon>
    </lineage>
</organism>
<evidence type="ECO:0000313" key="3">
    <source>
        <dbReference type="Proteomes" id="UP000323505"/>
    </source>
</evidence>
<dbReference type="AlphaFoldDB" id="A0A5D3FNC9"/>
<dbReference type="Gene3D" id="3.40.50.150">
    <property type="entry name" value="Vaccinia Virus protein VP39"/>
    <property type="match status" value="1"/>
</dbReference>
<dbReference type="RefSeq" id="WP_148760326.1">
    <property type="nucleotide sequence ID" value="NZ_VSRQ01000003.1"/>
</dbReference>
<keyword evidence="2" id="KW-0489">Methyltransferase</keyword>
<proteinExistence type="predicted"/>
<evidence type="ECO:0000313" key="2">
    <source>
        <dbReference type="EMBL" id="TYK49512.1"/>
    </source>
</evidence>
<gene>
    <name evidence="2" type="ORF">FXF68_17365</name>
</gene>
<keyword evidence="1" id="KW-0812">Transmembrane</keyword>
<name>A0A5D3FNC9_9ACTN</name>
<dbReference type="GO" id="GO:0008168">
    <property type="term" value="F:methyltransferase activity"/>
    <property type="evidence" value="ECO:0007669"/>
    <property type="project" value="UniProtKB-KW"/>
</dbReference>
<evidence type="ECO:0000256" key="1">
    <source>
        <dbReference type="SAM" id="Phobius"/>
    </source>
</evidence>
<comment type="caution">
    <text evidence="2">The sequence shown here is derived from an EMBL/GenBank/DDBJ whole genome shotgun (WGS) entry which is preliminary data.</text>
</comment>
<dbReference type="EMBL" id="VSRQ01000003">
    <property type="protein sequence ID" value="TYK49512.1"/>
    <property type="molecule type" value="Genomic_DNA"/>
</dbReference>
<dbReference type="Pfam" id="PF13578">
    <property type="entry name" value="Methyltransf_24"/>
    <property type="match status" value="1"/>
</dbReference>
<keyword evidence="3" id="KW-1185">Reference proteome</keyword>
<reference evidence="2 3" key="1">
    <citation type="submission" date="2019-08" db="EMBL/GenBank/DDBJ databases">
        <title>Actinomadura sp. nov. CYP1-5 isolated from mountain soil.</title>
        <authorList>
            <person name="Songsumanus A."/>
            <person name="Kuncharoen N."/>
            <person name="Kudo T."/>
            <person name="Yuki M."/>
            <person name="Igarashi Y."/>
            <person name="Tanasupawat S."/>
        </authorList>
    </citation>
    <scope>NUCLEOTIDE SEQUENCE [LARGE SCALE GENOMIC DNA]</scope>
    <source>
        <strain evidence="2 3">CYP1-5</strain>
    </source>
</reference>
<keyword evidence="1" id="KW-1133">Transmembrane helix</keyword>
<feature type="transmembrane region" description="Helical" evidence="1">
    <location>
        <begin position="6"/>
        <end position="28"/>
    </location>
</feature>
<dbReference type="SUPFAM" id="SSF53335">
    <property type="entry name" value="S-adenosyl-L-methionine-dependent methyltransferases"/>
    <property type="match status" value="1"/>
</dbReference>
<sequence length="294" mass="32058">MLDGVNAAWLTAAVGVSAAAAVPVLIVLRRARRWASIVTRRLIGLDERLASVTTAVGDGLRPRLDKLSGEVSAVSTGLADLERTSAARYDQLEAYIDLRSLVRPRAPMPPLRGWAASPDVLRHLTEAVARRRPKLIVECGSGSSSVWLGYFAEQLASARVVCLEHDERYGELSRELIRAHGLDGVVEIRSAPLADWTSGDRAYPWYSVEALEDLADIGVLFVDGPPAATGPQARYPAVPLLLPRCAADAVIVLDDSRRAEETAVSDRWLAEHPEIERTVLPFEKGAHVFTRRTT</sequence>
<dbReference type="GO" id="GO:0032259">
    <property type="term" value="P:methylation"/>
    <property type="evidence" value="ECO:0007669"/>
    <property type="project" value="UniProtKB-KW"/>
</dbReference>
<keyword evidence="1" id="KW-0472">Membrane</keyword>
<keyword evidence="2" id="KW-0808">Transferase</keyword>
<protein>
    <submittedName>
        <fullName evidence="2">Class I SAM-dependent methyltransferase</fullName>
    </submittedName>
</protein>
<accession>A0A5D3FNC9</accession>
<dbReference type="Proteomes" id="UP000323505">
    <property type="component" value="Unassembled WGS sequence"/>
</dbReference>